<dbReference type="PANTHER" id="PTHR46821">
    <property type="entry name" value="OS07G0586332 PROTEIN"/>
    <property type="match status" value="1"/>
</dbReference>
<dbReference type="SUPFAM" id="SSF56112">
    <property type="entry name" value="Protein kinase-like (PK-like)"/>
    <property type="match status" value="1"/>
</dbReference>
<evidence type="ECO:0000259" key="1">
    <source>
        <dbReference type="PROSITE" id="PS50011"/>
    </source>
</evidence>
<dbReference type="PROSITE" id="PS50011">
    <property type="entry name" value="PROTEIN_KINASE_DOM"/>
    <property type="match status" value="1"/>
</dbReference>
<comment type="caution">
    <text evidence="2">The sequence shown here is derived from an EMBL/GenBank/DDBJ whole genome shotgun (WGS) entry which is preliminary data.</text>
</comment>
<gene>
    <name evidence="2" type="ORF">Sangu_2185300</name>
</gene>
<accession>A0AAW2LH06</accession>
<dbReference type="InterPro" id="IPR008271">
    <property type="entry name" value="Ser/Thr_kinase_AS"/>
</dbReference>
<dbReference type="GO" id="GO:0005524">
    <property type="term" value="F:ATP binding"/>
    <property type="evidence" value="ECO:0007669"/>
    <property type="project" value="InterPro"/>
</dbReference>
<dbReference type="GO" id="GO:0004672">
    <property type="term" value="F:protein kinase activity"/>
    <property type="evidence" value="ECO:0007669"/>
    <property type="project" value="InterPro"/>
</dbReference>
<keyword evidence="2" id="KW-0675">Receptor</keyword>
<dbReference type="InterPro" id="IPR000719">
    <property type="entry name" value="Prot_kinase_dom"/>
</dbReference>
<dbReference type="EMBL" id="JACGWK010000014">
    <property type="protein sequence ID" value="KAL0317710.1"/>
    <property type="molecule type" value="Genomic_DNA"/>
</dbReference>
<feature type="domain" description="Protein kinase" evidence="1">
    <location>
        <begin position="1"/>
        <end position="204"/>
    </location>
</feature>
<dbReference type="PROSITE" id="PS00108">
    <property type="entry name" value="PROTEIN_KINASE_ST"/>
    <property type="match status" value="1"/>
</dbReference>
<keyword evidence="2" id="KW-0418">Kinase</keyword>
<keyword evidence="2" id="KW-0808">Transferase</keyword>
<dbReference type="Pfam" id="PF00069">
    <property type="entry name" value="Pkinase"/>
    <property type="match status" value="1"/>
</dbReference>
<dbReference type="InterPro" id="IPR044576">
    <property type="entry name" value="At4g25390-like"/>
</dbReference>
<dbReference type="InterPro" id="IPR011009">
    <property type="entry name" value="Kinase-like_dom_sf"/>
</dbReference>
<organism evidence="2">
    <name type="scientific">Sesamum angustifolium</name>
    <dbReference type="NCBI Taxonomy" id="2727405"/>
    <lineage>
        <taxon>Eukaryota</taxon>
        <taxon>Viridiplantae</taxon>
        <taxon>Streptophyta</taxon>
        <taxon>Embryophyta</taxon>
        <taxon>Tracheophyta</taxon>
        <taxon>Spermatophyta</taxon>
        <taxon>Magnoliopsida</taxon>
        <taxon>eudicotyledons</taxon>
        <taxon>Gunneridae</taxon>
        <taxon>Pentapetalae</taxon>
        <taxon>asterids</taxon>
        <taxon>lamiids</taxon>
        <taxon>Lamiales</taxon>
        <taxon>Pedaliaceae</taxon>
        <taxon>Sesamum</taxon>
    </lineage>
</organism>
<dbReference type="Gene3D" id="1.10.510.10">
    <property type="entry name" value="Transferase(Phosphotransferase) domain 1"/>
    <property type="match status" value="1"/>
</dbReference>
<reference evidence="2" key="1">
    <citation type="submission" date="2020-06" db="EMBL/GenBank/DDBJ databases">
        <authorList>
            <person name="Li T."/>
            <person name="Hu X."/>
            <person name="Zhang T."/>
            <person name="Song X."/>
            <person name="Zhang H."/>
            <person name="Dai N."/>
            <person name="Sheng W."/>
            <person name="Hou X."/>
            <person name="Wei L."/>
        </authorList>
    </citation>
    <scope>NUCLEOTIDE SEQUENCE</scope>
    <source>
        <strain evidence="2">G01</strain>
        <tissue evidence="2">Leaf</tissue>
    </source>
</reference>
<reference evidence="2" key="2">
    <citation type="journal article" date="2024" name="Plant">
        <title>Genomic evolution and insights into agronomic trait innovations of Sesamum species.</title>
        <authorList>
            <person name="Miao H."/>
            <person name="Wang L."/>
            <person name="Qu L."/>
            <person name="Liu H."/>
            <person name="Sun Y."/>
            <person name="Le M."/>
            <person name="Wang Q."/>
            <person name="Wei S."/>
            <person name="Zheng Y."/>
            <person name="Lin W."/>
            <person name="Duan Y."/>
            <person name="Cao H."/>
            <person name="Xiong S."/>
            <person name="Wang X."/>
            <person name="Wei L."/>
            <person name="Li C."/>
            <person name="Ma Q."/>
            <person name="Ju M."/>
            <person name="Zhao R."/>
            <person name="Li G."/>
            <person name="Mu C."/>
            <person name="Tian Q."/>
            <person name="Mei H."/>
            <person name="Zhang T."/>
            <person name="Gao T."/>
            <person name="Zhang H."/>
        </authorList>
    </citation>
    <scope>NUCLEOTIDE SEQUENCE</scope>
    <source>
        <strain evidence="2">G01</strain>
    </source>
</reference>
<proteinExistence type="predicted"/>
<protein>
    <submittedName>
        <fullName evidence="2">Receptor-like serine/threonine-protein kinase</fullName>
    </submittedName>
</protein>
<dbReference type="AlphaFoldDB" id="A0AAW2LH06"/>
<dbReference type="PANTHER" id="PTHR46821:SF7">
    <property type="entry name" value="PROTEIN KINASE SUPERFAMILY PROTEIN"/>
    <property type="match status" value="1"/>
</dbReference>
<name>A0AAW2LH06_9LAMI</name>
<evidence type="ECO:0000313" key="2">
    <source>
        <dbReference type="EMBL" id="KAL0317710.1"/>
    </source>
</evidence>
<sequence length="204" mass="22180">MRSQELEGHSCFTNLTVKSTRDYRFSELMWAFHVHRTSGNVVTAFEILEVSLWKPKLEYLHHYCDPPIIHGDIKPSNILLDGGFNAKIGDFGLARFKVEDNNIVEGEVKKEGSLGNGAEDNGSVVETESVITTSGFEEANNVHQLGGIEMSPESVVVRVEASPDTVVGVELSPEAEAAPVVSPRTVAAMVSPSDGLEAVSQREL</sequence>